<evidence type="ECO:0000313" key="11">
    <source>
        <dbReference type="Proteomes" id="UP000264800"/>
    </source>
</evidence>
<keyword evidence="11" id="KW-1185">Reference proteome</keyword>
<keyword evidence="8" id="KW-0812">Transmembrane</keyword>
<keyword evidence="5 8" id="KW-0472">Membrane</keyword>
<keyword evidence="6" id="KW-1015">Disulfide bond</keyword>
<dbReference type="Gene3D" id="2.60.40.10">
    <property type="entry name" value="Immunoglobulins"/>
    <property type="match status" value="2"/>
</dbReference>
<reference evidence="10" key="2">
    <citation type="submission" date="2025-09" db="UniProtKB">
        <authorList>
            <consortium name="Ensembl"/>
        </authorList>
    </citation>
    <scope>IDENTIFICATION</scope>
</reference>
<accession>A0A3Q3AZY6</accession>
<dbReference type="PROSITE" id="PS50835">
    <property type="entry name" value="IG_LIKE"/>
    <property type="match status" value="2"/>
</dbReference>
<feature type="domain" description="Ig-like" evidence="9">
    <location>
        <begin position="28"/>
        <end position="126"/>
    </location>
</feature>
<dbReference type="SUPFAM" id="SSF48726">
    <property type="entry name" value="Immunoglobulin"/>
    <property type="match status" value="2"/>
</dbReference>
<dbReference type="InterPro" id="IPR036179">
    <property type="entry name" value="Ig-like_dom_sf"/>
</dbReference>
<sequence>MAILNFEFNLTSASSVHQDSRFISAHVGDKVNLHCFYEGDDSAWICWYKQTLGQRPKLIASVFVYSTRTIFYDEFKNNPRFSLARENQRSQLTISDLKVSDSATYYCVLNYAQVVTFAEGTAVSVTDSSSNIQALVHQTASGTIHPGGSVTLNCTVQTGSCDGEHSVYWFRNSEDSHPGLIYSHGGRNDQCERNSNAHTCVFNLPMKNLNVSHAGTYYCALVSCGQILFGNGTKLDLNYEDIYFWGGSFAFIFILTVLLAVSVCLMIKNSSKSPENLYCAASGVLTNRSLRQKDPTWSECVYYCKKKK</sequence>
<dbReference type="Ensembl" id="ENSKMAT00000023043.1">
    <property type="protein sequence ID" value="ENSKMAP00000022753.1"/>
    <property type="gene ID" value="ENSKMAG00000016879.1"/>
</dbReference>
<dbReference type="Pfam" id="PF07686">
    <property type="entry name" value="V-set"/>
    <property type="match status" value="2"/>
</dbReference>
<keyword evidence="7" id="KW-0325">Glycoprotein</keyword>
<proteinExistence type="predicted"/>
<dbReference type="GO" id="GO:0009617">
    <property type="term" value="P:response to bacterium"/>
    <property type="evidence" value="ECO:0007669"/>
    <property type="project" value="TreeGrafter"/>
</dbReference>
<dbReference type="InterPro" id="IPR013106">
    <property type="entry name" value="Ig_V-set"/>
</dbReference>
<dbReference type="OMA" id="NDECERX"/>
<evidence type="ECO:0000256" key="7">
    <source>
        <dbReference type="ARBA" id="ARBA00023180"/>
    </source>
</evidence>
<dbReference type="InterPro" id="IPR013783">
    <property type="entry name" value="Ig-like_fold"/>
</dbReference>
<evidence type="ECO:0000256" key="2">
    <source>
        <dbReference type="ARBA" id="ARBA00022475"/>
    </source>
</evidence>
<organism evidence="10 11">
    <name type="scientific">Kryptolebias marmoratus</name>
    <name type="common">Mangrove killifish</name>
    <name type="synonym">Rivulus marmoratus</name>
    <dbReference type="NCBI Taxonomy" id="37003"/>
    <lineage>
        <taxon>Eukaryota</taxon>
        <taxon>Metazoa</taxon>
        <taxon>Chordata</taxon>
        <taxon>Craniata</taxon>
        <taxon>Vertebrata</taxon>
        <taxon>Euteleostomi</taxon>
        <taxon>Actinopterygii</taxon>
        <taxon>Neopterygii</taxon>
        <taxon>Teleostei</taxon>
        <taxon>Neoteleostei</taxon>
        <taxon>Acanthomorphata</taxon>
        <taxon>Ovalentaria</taxon>
        <taxon>Atherinomorphae</taxon>
        <taxon>Cyprinodontiformes</taxon>
        <taxon>Rivulidae</taxon>
        <taxon>Kryptolebias</taxon>
    </lineage>
</organism>
<dbReference type="AlphaFoldDB" id="A0A3Q3AZY6"/>
<evidence type="ECO:0000259" key="9">
    <source>
        <dbReference type="PROSITE" id="PS50835"/>
    </source>
</evidence>
<dbReference type="InterPro" id="IPR052051">
    <property type="entry name" value="TCR_complex_component"/>
</dbReference>
<evidence type="ECO:0000256" key="8">
    <source>
        <dbReference type="SAM" id="Phobius"/>
    </source>
</evidence>
<evidence type="ECO:0000256" key="1">
    <source>
        <dbReference type="ARBA" id="ARBA00004236"/>
    </source>
</evidence>
<dbReference type="PANTHER" id="PTHR19433">
    <property type="entry name" value="T-CELL RECEPTOR ALPHA CHAIN V REGION-RELATED"/>
    <property type="match status" value="1"/>
</dbReference>
<evidence type="ECO:0000256" key="4">
    <source>
        <dbReference type="ARBA" id="ARBA00022859"/>
    </source>
</evidence>
<evidence type="ECO:0000256" key="3">
    <source>
        <dbReference type="ARBA" id="ARBA00022729"/>
    </source>
</evidence>
<dbReference type="InterPro" id="IPR007110">
    <property type="entry name" value="Ig-like_dom"/>
</dbReference>
<name>A0A3Q3AZY6_KRYMA</name>
<dbReference type="InterPro" id="IPR003599">
    <property type="entry name" value="Ig_sub"/>
</dbReference>
<dbReference type="GO" id="GO:0002376">
    <property type="term" value="P:immune system process"/>
    <property type="evidence" value="ECO:0007669"/>
    <property type="project" value="UniProtKB-KW"/>
</dbReference>
<feature type="transmembrane region" description="Helical" evidence="8">
    <location>
        <begin position="242"/>
        <end position="267"/>
    </location>
</feature>
<keyword evidence="3" id="KW-0732">Signal</keyword>
<keyword evidence="4" id="KW-0391">Immunity</keyword>
<dbReference type="GO" id="GO:0005886">
    <property type="term" value="C:plasma membrane"/>
    <property type="evidence" value="ECO:0007669"/>
    <property type="project" value="UniProtKB-SubCell"/>
</dbReference>
<protein>
    <submittedName>
        <fullName evidence="10">Uncharacterized LOC108244251</fullName>
    </submittedName>
</protein>
<evidence type="ECO:0000256" key="5">
    <source>
        <dbReference type="ARBA" id="ARBA00023136"/>
    </source>
</evidence>
<keyword evidence="8" id="KW-1133">Transmembrane helix</keyword>
<dbReference type="SMART" id="SM00406">
    <property type="entry name" value="IGv"/>
    <property type="match status" value="2"/>
</dbReference>
<dbReference type="SMART" id="SM00409">
    <property type="entry name" value="IG"/>
    <property type="match status" value="2"/>
</dbReference>
<dbReference type="Proteomes" id="UP000264800">
    <property type="component" value="Unplaced"/>
</dbReference>
<comment type="subcellular location">
    <subcellularLocation>
        <location evidence="1">Cell membrane</location>
    </subcellularLocation>
</comment>
<feature type="domain" description="Ig-like" evidence="9">
    <location>
        <begin position="130"/>
        <end position="219"/>
    </location>
</feature>
<dbReference type="CDD" id="cd00099">
    <property type="entry name" value="IgV"/>
    <property type="match status" value="2"/>
</dbReference>
<evidence type="ECO:0000313" key="10">
    <source>
        <dbReference type="Ensembl" id="ENSKMAP00000022753.1"/>
    </source>
</evidence>
<reference evidence="10" key="1">
    <citation type="submission" date="2025-08" db="UniProtKB">
        <authorList>
            <consortium name="Ensembl"/>
        </authorList>
    </citation>
    <scope>IDENTIFICATION</scope>
</reference>
<keyword evidence="2" id="KW-1003">Cell membrane</keyword>
<dbReference type="PANTHER" id="PTHR19433:SF127">
    <property type="entry name" value="NITR9"/>
    <property type="match status" value="1"/>
</dbReference>
<evidence type="ECO:0000256" key="6">
    <source>
        <dbReference type="ARBA" id="ARBA00023157"/>
    </source>
</evidence>
<dbReference type="GeneTree" id="ENSGT00940000162676"/>